<dbReference type="AlphaFoldDB" id="A0A0B6ZHH8"/>
<gene>
    <name evidence="1" type="primary">ORF62274</name>
</gene>
<reference evidence="1" key="1">
    <citation type="submission" date="2014-12" db="EMBL/GenBank/DDBJ databases">
        <title>Insight into the proteome of Arion vulgaris.</title>
        <authorList>
            <person name="Aradska J."/>
            <person name="Bulat T."/>
            <person name="Smidak R."/>
            <person name="Sarate P."/>
            <person name="Gangsoo J."/>
            <person name="Sialana F."/>
            <person name="Bilban M."/>
            <person name="Lubec G."/>
        </authorList>
    </citation>
    <scope>NUCLEOTIDE SEQUENCE</scope>
    <source>
        <tissue evidence="1">Skin</tissue>
    </source>
</reference>
<accession>A0A0B6ZHH8</accession>
<evidence type="ECO:0000313" key="1">
    <source>
        <dbReference type="EMBL" id="CEK67341.1"/>
    </source>
</evidence>
<sequence length="61" mass="7243">NTRSQQFRTKAIRKEVDNICSSDELQRLEKLNKFTPDMFFVTFRSVSNVTAEINVTRTQFR</sequence>
<protein>
    <submittedName>
        <fullName evidence="1">Uncharacterized protein</fullName>
    </submittedName>
</protein>
<dbReference type="EMBL" id="HACG01020476">
    <property type="protein sequence ID" value="CEK67341.1"/>
    <property type="molecule type" value="Transcribed_RNA"/>
</dbReference>
<name>A0A0B6ZHH8_9EUPU</name>
<proteinExistence type="predicted"/>
<organism evidence="1">
    <name type="scientific">Arion vulgaris</name>
    <dbReference type="NCBI Taxonomy" id="1028688"/>
    <lineage>
        <taxon>Eukaryota</taxon>
        <taxon>Metazoa</taxon>
        <taxon>Spiralia</taxon>
        <taxon>Lophotrochozoa</taxon>
        <taxon>Mollusca</taxon>
        <taxon>Gastropoda</taxon>
        <taxon>Heterobranchia</taxon>
        <taxon>Euthyneura</taxon>
        <taxon>Panpulmonata</taxon>
        <taxon>Eupulmonata</taxon>
        <taxon>Stylommatophora</taxon>
        <taxon>Helicina</taxon>
        <taxon>Arionoidea</taxon>
        <taxon>Arionidae</taxon>
        <taxon>Arion</taxon>
    </lineage>
</organism>
<feature type="non-terminal residue" evidence="1">
    <location>
        <position position="1"/>
    </location>
</feature>